<dbReference type="EMBL" id="JAAFYZ010000012">
    <property type="protein sequence ID" value="MBS2546316.1"/>
    <property type="molecule type" value="Genomic_DNA"/>
</dbReference>
<keyword evidence="2 3" id="KW-0732">Signal</keyword>
<evidence type="ECO:0000313" key="5">
    <source>
        <dbReference type="EMBL" id="MBS2546316.1"/>
    </source>
</evidence>
<reference evidence="5 6" key="1">
    <citation type="submission" date="2020-02" db="EMBL/GenBank/DDBJ databases">
        <title>Acidophilic actinobacteria isolated from forest soil.</title>
        <authorList>
            <person name="Golinska P."/>
        </authorList>
    </citation>
    <scope>NUCLEOTIDE SEQUENCE [LARGE SCALE GENOMIC DNA]</scope>
    <source>
        <strain evidence="5 6">NL8</strain>
    </source>
</reference>
<keyword evidence="6" id="KW-1185">Reference proteome</keyword>
<feature type="signal peptide" evidence="3">
    <location>
        <begin position="1"/>
        <end position="24"/>
    </location>
</feature>
<feature type="chain" id="PRO_5045366659" evidence="3">
    <location>
        <begin position="25"/>
        <end position="329"/>
    </location>
</feature>
<dbReference type="Proteomes" id="UP000730482">
    <property type="component" value="Unassembled WGS sequence"/>
</dbReference>
<dbReference type="SUPFAM" id="SSF53807">
    <property type="entry name" value="Helical backbone' metal receptor"/>
    <property type="match status" value="1"/>
</dbReference>
<sequence length="329" mass="33822">MHSRPHALTRRIAVGVVAASALLAAGCSSSKSTPAGSGSSTIPATSTSAGAAVFPTTITAKNGPVKLAAEPKKIVSLSPSATEDLFQIGAGSQVIAVDDQSNYPANAPKTTLSGYKPNAEAIAKYNPDLVVVADDSSQIVEQLGKLNVPVLWFDAANNLDDAYNQITELGAATGHATQAATEVGTMKQQINAAIAGAKKPASPLKYYYEVGTPGNYSATSKTFIGSIFAQFGLTDIADPADKTGGGYPQLSDEYLVTSAPDLIFLADTKCCQQTAATVAARPGWSAIPAVKNAAKGTVVGLDDDIASRWGPRLVQLVQQISKAVNQAQG</sequence>
<comment type="caution">
    <text evidence="5">The sequence shown here is derived from an EMBL/GenBank/DDBJ whole genome shotgun (WGS) entry which is preliminary data.</text>
</comment>
<name>A0ABS5KIU3_9ACTN</name>
<proteinExistence type="inferred from homology"/>
<evidence type="ECO:0000256" key="3">
    <source>
        <dbReference type="SAM" id="SignalP"/>
    </source>
</evidence>
<organism evidence="5 6">
    <name type="scientific">Catenulispora pinistramenti</name>
    <dbReference type="NCBI Taxonomy" id="2705254"/>
    <lineage>
        <taxon>Bacteria</taxon>
        <taxon>Bacillati</taxon>
        <taxon>Actinomycetota</taxon>
        <taxon>Actinomycetes</taxon>
        <taxon>Catenulisporales</taxon>
        <taxon>Catenulisporaceae</taxon>
        <taxon>Catenulispora</taxon>
    </lineage>
</organism>
<dbReference type="NCBIfam" id="NF038402">
    <property type="entry name" value="TroA_like"/>
    <property type="match status" value="1"/>
</dbReference>
<dbReference type="PANTHER" id="PTHR30535">
    <property type="entry name" value="VITAMIN B12-BINDING PROTEIN"/>
    <property type="match status" value="1"/>
</dbReference>
<dbReference type="Gene3D" id="3.40.50.1980">
    <property type="entry name" value="Nitrogenase molybdenum iron protein domain"/>
    <property type="match status" value="2"/>
</dbReference>
<dbReference type="PROSITE" id="PS51257">
    <property type="entry name" value="PROKAR_LIPOPROTEIN"/>
    <property type="match status" value="1"/>
</dbReference>
<dbReference type="InterPro" id="IPR002491">
    <property type="entry name" value="ABC_transptr_periplasmic_BD"/>
</dbReference>
<gene>
    <name evidence="5" type="ORF">KGQ19_05500</name>
</gene>
<dbReference type="RefSeq" id="WP_212007968.1">
    <property type="nucleotide sequence ID" value="NZ_JAAFYZ010000012.1"/>
</dbReference>
<dbReference type="InterPro" id="IPR050902">
    <property type="entry name" value="ABC_Transporter_SBP"/>
</dbReference>
<accession>A0ABS5KIU3</accession>
<dbReference type="Pfam" id="PF01497">
    <property type="entry name" value="Peripla_BP_2"/>
    <property type="match status" value="1"/>
</dbReference>
<feature type="domain" description="Fe/B12 periplasmic-binding" evidence="4">
    <location>
        <begin position="73"/>
        <end position="328"/>
    </location>
</feature>
<evidence type="ECO:0000259" key="4">
    <source>
        <dbReference type="PROSITE" id="PS50983"/>
    </source>
</evidence>
<evidence type="ECO:0000256" key="2">
    <source>
        <dbReference type="ARBA" id="ARBA00022729"/>
    </source>
</evidence>
<dbReference type="CDD" id="cd01143">
    <property type="entry name" value="YvrC"/>
    <property type="match status" value="1"/>
</dbReference>
<dbReference type="PROSITE" id="PS50983">
    <property type="entry name" value="FE_B12_PBP"/>
    <property type="match status" value="1"/>
</dbReference>
<dbReference type="InterPro" id="IPR054828">
    <property type="entry name" value="Vit_B12_bind_prot"/>
</dbReference>
<protein>
    <submittedName>
        <fullName evidence="5">ABC transporter substrate-binding protein</fullName>
    </submittedName>
</protein>
<evidence type="ECO:0000256" key="1">
    <source>
        <dbReference type="ARBA" id="ARBA00008814"/>
    </source>
</evidence>
<dbReference type="PANTHER" id="PTHR30535:SF34">
    <property type="entry name" value="MOLYBDATE-BINDING PROTEIN MOLA"/>
    <property type="match status" value="1"/>
</dbReference>
<comment type="similarity">
    <text evidence="1">Belongs to the bacterial solute-binding protein 8 family.</text>
</comment>
<evidence type="ECO:0000313" key="6">
    <source>
        <dbReference type="Proteomes" id="UP000730482"/>
    </source>
</evidence>